<evidence type="ECO:0000313" key="1">
    <source>
        <dbReference type="EnsemblPlants" id="Solyc00g014810.1.1.1.CDS"/>
    </source>
</evidence>
<dbReference type="Proteomes" id="UP000004994">
    <property type="component" value="Unassembled WGS sequence"/>
</dbReference>
<dbReference type="InParanoid" id="A0A494G8S6"/>
<reference evidence="1" key="2">
    <citation type="submission" date="2019-04" db="UniProtKB">
        <authorList>
            <consortium name="EnsemblPlants"/>
        </authorList>
    </citation>
    <scope>IDENTIFICATION</scope>
    <source>
        <strain evidence="1">cv. Heinz 1706</strain>
    </source>
</reference>
<dbReference type="AlphaFoldDB" id="A0A494G8S6"/>
<dbReference type="Gramene" id="Solyc00g014810.1.1">
    <property type="protein sequence ID" value="Solyc00g014810.1.1.1.CDS"/>
    <property type="gene ID" value="Solyc00g014810.1"/>
</dbReference>
<sequence length="54" mass="6361">MLAAEKDYFSIRLPARLYSCGTDCAILRMEHAARPWRHYGWKAFLSGLFLKRQD</sequence>
<protein>
    <submittedName>
        <fullName evidence="1">Uncharacterized protein</fullName>
    </submittedName>
</protein>
<reference evidence="1" key="1">
    <citation type="journal article" date="2012" name="Nature">
        <title>The tomato genome sequence provides insights into fleshy fruit evolution.</title>
        <authorList>
            <consortium name="Tomato Genome Consortium"/>
        </authorList>
    </citation>
    <scope>NUCLEOTIDE SEQUENCE [LARGE SCALE GENOMIC DNA]</scope>
    <source>
        <strain evidence="1">cv. Heinz 1706</strain>
    </source>
</reference>
<evidence type="ECO:0000313" key="2">
    <source>
        <dbReference type="Proteomes" id="UP000004994"/>
    </source>
</evidence>
<accession>A0A494G8S6</accession>
<keyword evidence="2" id="KW-1185">Reference proteome</keyword>
<dbReference type="EnsemblPlants" id="Solyc00g014810.1.1">
    <property type="protein sequence ID" value="Solyc00g014810.1.1.1.CDS"/>
    <property type="gene ID" value="Solyc00g014810.1"/>
</dbReference>
<proteinExistence type="predicted"/>
<organism evidence="1">
    <name type="scientific">Solanum lycopersicum</name>
    <name type="common">Tomato</name>
    <name type="synonym">Lycopersicon esculentum</name>
    <dbReference type="NCBI Taxonomy" id="4081"/>
    <lineage>
        <taxon>Eukaryota</taxon>
        <taxon>Viridiplantae</taxon>
        <taxon>Streptophyta</taxon>
        <taxon>Embryophyta</taxon>
        <taxon>Tracheophyta</taxon>
        <taxon>Spermatophyta</taxon>
        <taxon>Magnoliopsida</taxon>
        <taxon>eudicotyledons</taxon>
        <taxon>Gunneridae</taxon>
        <taxon>Pentapetalae</taxon>
        <taxon>asterids</taxon>
        <taxon>lamiids</taxon>
        <taxon>Solanales</taxon>
        <taxon>Solanaceae</taxon>
        <taxon>Solanoideae</taxon>
        <taxon>Solaneae</taxon>
        <taxon>Solanum</taxon>
        <taxon>Solanum subgen. Lycopersicon</taxon>
    </lineage>
</organism>
<dbReference type="PaxDb" id="4081-Solyc00g014810.1.1"/>
<name>A0A494G8S6_SOLLC</name>